<proteinExistence type="predicted"/>
<keyword evidence="1" id="KW-0378">Hydrolase</keyword>
<dbReference type="SFLD" id="SFLDG01135">
    <property type="entry name" value="C1.5.6:_HAD__Beta-PGM__Phospha"/>
    <property type="match status" value="1"/>
</dbReference>
<gene>
    <name evidence="1" type="ORF">AT746_08925</name>
</gene>
<dbReference type="GO" id="GO:0008967">
    <property type="term" value="F:phosphoglycolate phosphatase activity"/>
    <property type="evidence" value="ECO:0007669"/>
    <property type="project" value="TreeGrafter"/>
</dbReference>
<dbReference type="Gene3D" id="1.10.150.240">
    <property type="entry name" value="Putative phosphatase, domain 2"/>
    <property type="match status" value="1"/>
</dbReference>
<dbReference type="Proteomes" id="UP000068447">
    <property type="component" value="Chromosome"/>
</dbReference>
<dbReference type="InterPro" id="IPR023214">
    <property type="entry name" value="HAD_sf"/>
</dbReference>
<dbReference type="InterPro" id="IPR006439">
    <property type="entry name" value="HAD-SF_hydro_IA"/>
</dbReference>
<dbReference type="KEGG" id="lal:AT746_08925"/>
<dbReference type="OrthoDB" id="9782449at2"/>
<dbReference type="Gene3D" id="3.40.50.1000">
    <property type="entry name" value="HAD superfamily/HAD-like"/>
    <property type="match status" value="1"/>
</dbReference>
<accession>A0A0U3ABI1</accession>
<dbReference type="InterPro" id="IPR036412">
    <property type="entry name" value="HAD-like_sf"/>
</dbReference>
<sequence length="213" mass="23783">MYKLVIFDWDGTLMDSCGRIVSAMQTSARRAGLPVPQEAAVRDIIGISLRPAMLRLFGELPSAQAEELFELYRQEYVENDPTPTPMFGGAIELLEQIRQRQLLMAVATGKARRGLNRVWQQTGTGHFFSASRCGDETRSKPDPDMLEQILAELAVQPHEALMIGDTCYDLHMAEQLGMDRIGVSFGVHEAARLRQHKPKAIVDSLAEIAEFIL</sequence>
<dbReference type="GO" id="GO:0005829">
    <property type="term" value="C:cytosol"/>
    <property type="evidence" value="ECO:0007669"/>
    <property type="project" value="TreeGrafter"/>
</dbReference>
<dbReference type="EMBL" id="CP013650">
    <property type="protein sequence ID" value="ALS98366.1"/>
    <property type="molecule type" value="Genomic_DNA"/>
</dbReference>
<dbReference type="InterPro" id="IPR023198">
    <property type="entry name" value="PGP-like_dom2"/>
</dbReference>
<dbReference type="InterPro" id="IPR041492">
    <property type="entry name" value="HAD_2"/>
</dbReference>
<dbReference type="GO" id="GO:0006281">
    <property type="term" value="P:DNA repair"/>
    <property type="evidence" value="ECO:0007669"/>
    <property type="project" value="TreeGrafter"/>
</dbReference>
<evidence type="ECO:0000313" key="2">
    <source>
        <dbReference type="Proteomes" id="UP000068447"/>
    </source>
</evidence>
<organism evidence="1 2">
    <name type="scientific">Lacimicrobium alkaliphilum</name>
    <dbReference type="NCBI Taxonomy" id="1526571"/>
    <lineage>
        <taxon>Bacteria</taxon>
        <taxon>Pseudomonadati</taxon>
        <taxon>Pseudomonadota</taxon>
        <taxon>Gammaproteobacteria</taxon>
        <taxon>Alteromonadales</taxon>
        <taxon>Alteromonadaceae</taxon>
        <taxon>Lacimicrobium</taxon>
    </lineage>
</organism>
<dbReference type="RefSeq" id="WP_062479389.1">
    <property type="nucleotide sequence ID" value="NZ_CP013650.1"/>
</dbReference>
<dbReference type="PANTHER" id="PTHR43434">
    <property type="entry name" value="PHOSPHOGLYCOLATE PHOSPHATASE"/>
    <property type="match status" value="1"/>
</dbReference>
<protein>
    <submittedName>
        <fullName evidence="1">HAD family hydrolase</fullName>
    </submittedName>
</protein>
<evidence type="ECO:0000313" key="1">
    <source>
        <dbReference type="EMBL" id="ALS98366.1"/>
    </source>
</evidence>
<reference evidence="1 2" key="1">
    <citation type="submission" date="2015-12" db="EMBL/GenBank/DDBJ databases">
        <title>Complete genome of Lacimicrobium alkaliphilum KCTC 32984.</title>
        <authorList>
            <person name="Kim S.-G."/>
            <person name="Lee Y.-J."/>
        </authorList>
    </citation>
    <scope>NUCLEOTIDE SEQUENCE [LARGE SCALE GENOMIC DNA]</scope>
    <source>
        <strain evidence="1 2">YelD216</strain>
    </source>
</reference>
<dbReference type="SUPFAM" id="SSF56784">
    <property type="entry name" value="HAD-like"/>
    <property type="match status" value="1"/>
</dbReference>
<dbReference type="STRING" id="1526571.AT746_08925"/>
<name>A0A0U3ABI1_9ALTE</name>
<dbReference type="PANTHER" id="PTHR43434:SF24">
    <property type="entry name" value="HYDROLASE-RELATED"/>
    <property type="match status" value="1"/>
</dbReference>
<keyword evidence="2" id="KW-1185">Reference proteome</keyword>
<dbReference type="SFLD" id="SFLDG01129">
    <property type="entry name" value="C1.5:_HAD__Beta-PGM__Phosphata"/>
    <property type="match status" value="1"/>
</dbReference>
<dbReference type="InterPro" id="IPR050155">
    <property type="entry name" value="HAD-like_hydrolase_sf"/>
</dbReference>
<dbReference type="NCBIfam" id="TIGR01549">
    <property type="entry name" value="HAD-SF-IA-v1"/>
    <property type="match status" value="1"/>
</dbReference>
<dbReference type="AlphaFoldDB" id="A0A0U3ABI1"/>
<dbReference type="NCBIfam" id="TIGR01509">
    <property type="entry name" value="HAD-SF-IA-v3"/>
    <property type="match status" value="1"/>
</dbReference>
<dbReference type="Pfam" id="PF13419">
    <property type="entry name" value="HAD_2"/>
    <property type="match status" value="1"/>
</dbReference>
<dbReference type="SFLD" id="SFLDS00003">
    <property type="entry name" value="Haloacid_Dehalogenase"/>
    <property type="match status" value="1"/>
</dbReference>